<protein>
    <recommendedName>
        <fullName evidence="3">Ribosomal protein L14</fullName>
    </recommendedName>
</protein>
<dbReference type="AlphaFoldDB" id="A0AAV2LEX3"/>
<evidence type="ECO:0008006" key="3">
    <source>
        <dbReference type="Google" id="ProtNLM"/>
    </source>
</evidence>
<reference evidence="1 2" key="1">
    <citation type="submission" date="2024-04" db="EMBL/GenBank/DDBJ databases">
        <authorList>
            <person name="Waldvogel A.-M."/>
            <person name="Schoenle A."/>
        </authorList>
    </citation>
    <scope>NUCLEOTIDE SEQUENCE [LARGE SCALE GENOMIC DNA]</scope>
</reference>
<gene>
    <name evidence="1" type="ORF">KC01_LOCUS28671</name>
</gene>
<keyword evidence="2" id="KW-1185">Reference proteome</keyword>
<evidence type="ECO:0000313" key="1">
    <source>
        <dbReference type="EMBL" id="CAL1600584.1"/>
    </source>
</evidence>
<proteinExistence type="predicted"/>
<evidence type="ECO:0000313" key="2">
    <source>
        <dbReference type="Proteomes" id="UP001497482"/>
    </source>
</evidence>
<accession>A0AAV2LEX3</accession>
<dbReference type="Proteomes" id="UP001497482">
    <property type="component" value="Chromosome 3"/>
</dbReference>
<sequence>MNPIRLTTVLRKKVGDILLAKVLRDGNLLIVCKDIQQRERAYGLKVIEQRRRFLSTSSLGILPVRHRQKGVSLTGVFLTATPVFPPYARVFCVQYLARWIPRPSRCWKHQLSARRVLLVSLYSSQPTGDGGCREQNETIIESC</sequence>
<name>A0AAV2LEX3_KNICA</name>
<organism evidence="1 2">
    <name type="scientific">Knipowitschia caucasica</name>
    <name type="common">Caucasian dwarf goby</name>
    <name type="synonym">Pomatoschistus caucasicus</name>
    <dbReference type="NCBI Taxonomy" id="637954"/>
    <lineage>
        <taxon>Eukaryota</taxon>
        <taxon>Metazoa</taxon>
        <taxon>Chordata</taxon>
        <taxon>Craniata</taxon>
        <taxon>Vertebrata</taxon>
        <taxon>Euteleostomi</taxon>
        <taxon>Actinopterygii</taxon>
        <taxon>Neopterygii</taxon>
        <taxon>Teleostei</taxon>
        <taxon>Neoteleostei</taxon>
        <taxon>Acanthomorphata</taxon>
        <taxon>Gobiaria</taxon>
        <taxon>Gobiiformes</taxon>
        <taxon>Gobioidei</taxon>
        <taxon>Gobiidae</taxon>
        <taxon>Gobiinae</taxon>
        <taxon>Knipowitschia</taxon>
    </lineage>
</organism>
<dbReference type="EMBL" id="OZ035825">
    <property type="protein sequence ID" value="CAL1600584.1"/>
    <property type="molecule type" value="Genomic_DNA"/>
</dbReference>